<reference evidence="6" key="2">
    <citation type="journal article" date="2021" name="PeerJ">
        <title>Extensive microbial diversity within the chicken gut microbiome revealed by metagenomics and culture.</title>
        <authorList>
            <person name="Gilroy R."/>
            <person name="Ravi A."/>
            <person name="Getino M."/>
            <person name="Pursley I."/>
            <person name="Horton D.L."/>
            <person name="Alikhan N.F."/>
            <person name="Baker D."/>
            <person name="Gharbi K."/>
            <person name="Hall N."/>
            <person name="Watson M."/>
            <person name="Adriaenssens E.M."/>
            <person name="Foster-Nyarko E."/>
            <person name="Jarju S."/>
            <person name="Secka A."/>
            <person name="Antonio M."/>
            <person name="Oren A."/>
            <person name="Chaudhuri R.R."/>
            <person name="La Ragione R."/>
            <person name="Hildebrand F."/>
            <person name="Pallen M.J."/>
        </authorList>
    </citation>
    <scope>NUCLEOTIDE SEQUENCE</scope>
    <source>
        <strain evidence="6">4920</strain>
    </source>
</reference>
<keyword evidence="2 5" id="KW-0812">Transmembrane</keyword>
<protein>
    <submittedName>
        <fullName evidence="6">CvpA family protein</fullName>
    </submittedName>
</protein>
<comment type="caution">
    <text evidence="6">The sequence shown here is derived from an EMBL/GenBank/DDBJ whole genome shotgun (WGS) entry which is preliminary data.</text>
</comment>
<evidence type="ECO:0000256" key="2">
    <source>
        <dbReference type="ARBA" id="ARBA00022692"/>
    </source>
</evidence>
<evidence type="ECO:0000313" key="7">
    <source>
        <dbReference type="Proteomes" id="UP000886743"/>
    </source>
</evidence>
<evidence type="ECO:0000256" key="3">
    <source>
        <dbReference type="ARBA" id="ARBA00022989"/>
    </source>
</evidence>
<comment type="subcellular location">
    <subcellularLocation>
        <location evidence="1">Membrane</location>
        <topology evidence="1">Multi-pass membrane protein</topology>
    </subcellularLocation>
</comment>
<evidence type="ECO:0000256" key="5">
    <source>
        <dbReference type="SAM" id="Phobius"/>
    </source>
</evidence>
<accession>A0A9D1NHG2</accession>
<keyword evidence="3 5" id="KW-1133">Transmembrane helix</keyword>
<dbReference type="Proteomes" id="UP000886743">
    <property type="component" value="Unassembled WGS sequence"/>
</dbReference>
<proteinExistence type="predicted"/>
<dbReference type="PANTHER" id="PTHR37306">
    <property type="entry name" value="COLICIN V PRODUCTION PROTEIN"/>
    <property type="match status" value="1"/>
</dbReference>
<reference evidence="6" key="1">
    <citation type="submission" date="2020-10" db="EMBL/GenBank/DDBJ databases">
        <authorList>
            <person name="Gilroy R."/>
        </authorList>
    </citation>
    <scope>NUCLEOTIDE SEQUENCE</scope>
    <source>
        <strain evidence="6">4920</strain>
    </source>
</reference>
<gene>
    <name evidence="6" type="ORF">IAC74_04105</name>
</gene>
<sequence>MPYVLDAVIAIIVIVCVVRGARKGFIRAAFGILTFLLAAVLAFFFYGPFSDYVIATPAGQSVESSLYDSVYKAVAGNAAETPAADDEAESAVDTPAQQPANTTEGLLNAMKIPQFMYGTVFAQSDFLVRTAQLTVAEAVSRALTSAFMKAMAGILLFLLLLIGIWLLRIVLEMIFKLPLLKEVNRLAGFLAGLVNGVLLSYLVLAVLGSLSGFGELSFVRDTIAQSYIYKNFYETNILWSLFTN</sequence>
<name>A0A9D1NHG2_9FIRM</name>
<evidence type="ECO:0000256" key="1">
    <source>
        <dbReference type="ARBA" id="ARBA00004141"/>
    </source>
</evidence>
<keyword evidence="4 5" id="KW-0472">Membrane</keyword>
<evidence type="ECO:0000256" key="4">
    <source>
        <dbReference type="ARBA" id="ARBA00023136"/>
    </source>
</evidence>
<dbReference type="Pfam" id="PF02674">
    <property type="entry name" value="Colicin_V"/>
    <property type="match status" value="2"/>
</dbReference>
<dbReference type="AlphaFoldDB" id="A0A9D1NHG2"/>
<dbReference type="GO" id="GO:0009403">
    <property type="term" value="P:toxin biosynthetic process"/>
    <property type="evidence" value="ECO:0007669"/>
    <property type="project" value="InterPro"/>
</dbReference>
<organism evidence="6 7">
    <name type="scientific">Candidatus Aphodoplasma excrementigallinarum</name>
    <dbReference type="NCBI Taxonomy" id="2840673"/>
    <lineage>
        <taxon>Bacteria</taxon>
        <taxon>Bacillati</taxon>
        <taxon>Bacillota</taxon>
        <taxon>Clostridia</taxon>
        <taxon>Eubacteriales</taxon>
        <taxon>Candidatus Aphodoplasma</taxon>
    </lineage>
</organism>
<feature type="transmembrane region" description="Helical" evidence="5">
    <location>
        <begin position="150"/>
        <end position="171"/>
    </location>
</feature>
<dbReference type="InterPro" id="IPR003825">
    <property type="entry name" value="Colicin-V_CvpA"/>
</dbReference>
<dbReference type="PANTHER" id="PTHR37306:SF1">
    <property type="entry name" value="COLICIN V PRODUCTION PROTEIN"/>
    <property type="match status" value="1"/>
</dbReference>
<dbReference type="GO" id="GO:0016020">
    <property type="term" value="C:membrane"/>
    <property type="evidence" value="ECO:0007669"/>
    <property type="project" value="UniProtKB-SubCell"/>
</dbReference>
<feature type="transmembrane region" description="Helical" evidence="5">
    <location>
        <begin position="28"/>
        <end position="47"/>
    </location>
</feature>
<evidence type="ECO:0000313" key="6">
    <source>
        <dbReference type="EMBL" id="HIV02734.1"/>
    </source>
</evidence>
<feature type="transmembrane region" description="Helical" evidence="5">
    <location>
        <begin position="183"/>
        <end position="207"/>
    </location>
</feature>
<dbReference type="EMBL" id="DVOF01000121">
    <property type="protein sequence ID" value="HIV02734.1"/>
    <property type="molecule type" value="Genomic_DNA"/>
</dbReference>
<feature type="transmembrane region" description="Helical" evidence="5">
    <location>
        <begin position="6"/>
        <end position="21"/>
    </location>
</feature>